<evidence type="ECO:0000313" key="9">
    <source>
        <dbReference type="Proteomes" id="UP000618579"/>
    </source>
</evidence>
<comment type="similarity">
    <text evidence="1">Belongs to the AfsR/DnrI/RedD regulatory family.</text>
</comment>
<dbReference type="InterPro" id="IPR051677">
    <property type="entry name" value="AfsR-DnrI-RedD_regulator"/>
</dbReference>
<dbReference type="InterPro" id="IPR001867">
    <property type="entry name" value="OmpR/PhoB-type_DNA-bd"/>
</dbReference>
<evidence type="ECO:0000256" key="3">
    <source>
        <dbReference type="ARBA" id="ARBA00023015"/>
    </source>
</evidence>
<dbReference type="InterPro" id="IPR016032">
    <property type="entry name" value="Sig_transdc_resp-reg_C-effctor"/>
</dbReference>
<dbReference type="EMBL" id="WHNZ01000015">
    <property type="protein sequence ID" value="NOU99806.1"/>
    <property type="molecule type" value="Genomic_DNA"/>
</dbReference>
<dbReference type="Pfam" id="PF03704">
    <property type="entry name" value="BTAD"/>
    <property type="match status" value="1"/>
</dbReference>
<reference evidence="8 9" key="1">
    <citation type="submission" date="2019-10" db="EMBL/GenBank/DDBJ databases">
        <title>Description of Paenibacillus pedi sp. nov.</title>
        <authorList>
            <person name="Carlier A."/>
            <person name="Qi S."/>
        </authorList>
    </citation>
    <scope>NUCLEOTIDE SEQUENCE [LARGE SCALE GENOMIC DNA]</scope>
    <source>
        <strain evidence="8 9">LMG 31457</strain>
    </source>
</reference>
<evidence type="ECO:0000256" key="4">
    <source>
        <dbReference type="ARBA" id="ARBA00023125"/>
    </source>
</evidence>
<evidence type="ECO:0000256" key="5">
    <source>
        <dbReference type="ARBA" id="ARBA00023163"/>
    </source>
</evidence>
<keyword evidence="2" id="KW-0902">Two-component regulatory system</keyword>
<dbReference type="InterPro" id="IPR011990">
    <property type="entry name" value="TPR-like_helical_dom_sf"/>
</dbReference>
<proteinExistence type="inferred from homology"/>
<dbReference type="SMART" id="SM01043">
    <property type="entry name" value="BTAD"/>
    <property type="match status" value="1"/>
</dbReference>
<feature type="domain" description="Response regulatory" evidence="7">
    <location>
        <begin position="3"/>
        <end position="117"/>
    </location>
</feature>
<keyword evidence="3" id="KW-0805">Transcription regulation</keyword>
<dbReference type="Pfam" id="PF00486">
    <property type="entry name" value="Trans_reg_C"/>
    <property type="match status" value="1"/>
</dbReference>
<comment type="caution">
    <text evidence="8">The sequence shown here is derived from an EMBL/GenBank/DDBJ whole genome shotgun (WGS) entry which is preliminary data.</text>
</comment>
<accession>A0ABX1ZIA7</accession>
<evidence type="ECO:0000259" key="7">
    <source>
        <dbReference type="PROSITE" id="PS50110"/>
    </source>
</evidence>
<dbReference type="Gene3D" id="1.25.40.10">
    <property type="entry name" value="Tetratricopeptide repeat domain"/>
    <property type="match status" value="1"/>
</dbReference>
<dbReference type="SUPFAM" id="SSF46894">
    <property type="entry name" value="C-terminal effector domain of the bipartite response regulators"/>
    <property type="match status" value="1"/>
</dbReference>
<dbReference type="InterPro" id="IPR036388">
    <property type="entry name" value="WH-like_DNA-bd_sf"/>
</dbReference>
<keyword evidence="5" id="KW-0804">Transcription</keyword>
<name>A0ABX1ZIA7_9BACL</name>
<evidence type="ECO:0000256" key="2">
    <source>
        <dbReference type="ARBA" id="ARBA00023012"/>
    </source>
</evidence>
<dbReference type="SMART" id="SM00448">
    <property type="entry name" value="REC"/>
    <property type="match status" value="1"/>
</dbReference>
<keyword evidence="6" id="KW-0597">Phosphoprotein</keyword>
<dbReference type="PROSITE" id="PS50110">
    <property type="entry name" value="RESPONSE_REGULATORY"/>
    <property type="match status" value="1"/>
</dbReference>
<keyword evidence="9" id="KW-1185">Reference proteome</keyword>
<evidence type="ECO:0000256" key="6">
    <source>
        <dbReference type="PROSITE-ProRule" id="PRU00169"/>
    </source>
</evidence>
<dbReference type="SUPFAM" id="SSF48452">
    <property type="entry name" value="TPR-like"/>
    <property type="match status" value="1"/>
</dbReference>
<feature type="modified residue" description="4-aspartylphosphate" evidence="6">
    <location>
        <position position="54"/>
    </location>
</feature>
<dbReference type="Gene3D" id="3.40.50.2300">
    <property type="match status" value="1"/>
</dbReference>
<sequence>MIRVMLIDDEENALDVLEIFLREIGNVTVVGRFTNPFHALEAFDALQVDVVFLDIQMPSIMGIEVARQIKKKMPHTQFVFITAYSEYAVEAFEIQSVDYLLKPFTKERLQNTVSRFGKIPSDKSPSELTDEAGVYIQSFGGFSIHKASGLLPWKTNKEKELCAFLIHHSGNQVDAATIIESIWPESELHKAKTYLYTCMSYLRKSFQANGIQAKVDKVDRGYVVNVTGMKSDVEEFLAIAEKAASDEALEEKLYEKMNALHKGEYLQGCDFNWAMWRREELKTKYIQTLRIAYRYFMRTGNVPLAADSLQRVLALSPDSEKDGRDLIRLYIHTDKRNEALKVYRQLNHEVRENLGVELEEETVRLYQSLTLSG</sequence>
<evidence type="ECO:0000313" key="8">
    <source>
        <dbReference type="EMBL" id="NOU99806.1"/>
    </source>
</evidence>
<dbReference type="Pfam" id="PF00072">
    <property type="entry name" value="Response_reg"/>
    <property type="match status" value="1"/>
</dbReference>
<gene>
    <name evidence="8" type="ORF">GC097_07245</name>
</gene>
<organism evidence="8 9">
    <name type="scientific">Paenibacillus planticolens</name>
    <dbReference type="NCBI Taxonomy" id="2654976"/>
    <lineage>
        <taxon>Bacteria</taxon>
        <taxon>Bacillati</taxon>
        <taxon>Bacillota</taxon>
        <taxon>Bacilli</taxon>
        <taxon>Bacillales</taxon>
        <taxon>Paenibacillaceae</taxon>
        <taxon>Paenibacillus</taxon>
    </lineage>
</organism>
<dbReference type="Proteomes" id="UP000618579">
    <property type="component" value="Unassembled WGS sequence"/>
</dbReference>
<dbReference type="InterPro" id="IPR001789">
    <property type="entry name" value="Sig_transdc_resp-reg_receiver"/>
</dbReference>
<dbReference type="PANTHER" id="PTHR35807">
    <property type="entry name" value="TRANSCRIPTIONAL REGULATOR REDD-RELATED"/>
    <property type="match status" value="1"/>
</dbReference>
<dbReference type="InterPro" id="IPR011006">
    <property type="entry name" value="CheY-like_superfamily"/>
</dbReference>
<evidence type="ECO:0000256" key="1">
    <source>
        <dbReference type="ARBA" id="ARBA00005820"/>
    </source>
</evidence>
<keyword evidence="4" id="KW-0238">DNA-binding</keyword>
<dbReference type="Gene3D" id="1.10.10.10">
    <property type="entry name" value="Winged helix-like DNA-binding domain superfamily/Winged helix DNA-binding domain"/>
    <property type="match status" value="1"/>
</dbReference>
<dbReference type="SUPFAM" id="SSF52172">
    <property type="entry name" value="CheY-like"/>
    <property type="match status" value="1"/>
</dbReference>
<protein>
    <submittedName>
        <fullName evidence="8">Response regulator</fullName>
    </submittedName>
</protein>
<dbReference type="PANTHER" id="PTHR35807:SF1">
    <property type="entry name" value="TRANSCRIPTIONAL REGULATOR REDD"/>
    <property type="match status" value="1"/>
</dbReference>
<dbReference type="InterPro" id="IPR005158">
    <property type="entry name" value="BTAD"/>
</dbReference>